<gene>
    <name evidence="3" type="ORF">HZY94_08190</name>
</gene>
<keyword evidence="1" id="KW-0472">Membrane</keyword>
<dbReference type="EMBL" id="JACBXX010000166">
    <property type="protein sequence ID" value="NYS97152.1"/>
    <property type="molecule type" value="Genomic_DNA"/>
</dbReference>
<dbReference type="AlphaFoldDB" id="A0A7Z0M872"/>
<dbReference type="Proteomes" id="UP000589521">
    <property type="component" value="Unassembled WGS sequence"/>
</dbReference>
<keyword evidence="3" id="KW-0407">Ion channel</keyword>
<proteinExistence type="predicted"/>
<evidence type="ECO:0000313" key="4">
    <source>
        <dbReference type="Proteomes" id="UP000589521"/>
    </source>
</evidence>
<feature type="transmembrane region" description="Helical" evidence="1">
    <location>
        <begin position="20"/>
        <end position="37"/>
    </location>
</feature>
<keyword evidence="3" id="KW-0813">Transport</keyword>
<organism evidence="3 4">
    <name type="scientific">Streptococcus danieliae</name>
    <dbReference type="NCBI Taxonomy" id="747656"/>
    <lineage>
        <taxon>Bacteria</taxon>
        <taxon>Bacillati</taxon>
        <taxon>Bacillota</taxon>
        <taxon>Bacilli</taxon>
        <taxon>Lactobacillales</taxon>
        <taxon>Streptococcaceae</taxon>
        <taxon>Streptococcus</taxon>
    </lineage>
</organism>
<keyword evidence="1" id="KW-0812">Transmembrane</keyword>
<accession>A0A7Z0M872</accession>
<dbReference type="GO" id="GO:0034220">
    <property type="term" value="P:monoatomic ion transmembrane transport"/>
    <property type="evidence" value="ECO:0007669"/>
    <property type="project" value="UniProtKB-KW"/>
</dbReference>
<protein>
    <submittedName>
        <fullName evidence="3">Two pore domain potassium channel family protein</fullName>
    </submittedName>
</protein>
<feature type="transmembrane region" description="Helical" evidence="1">
    <location>
        <begin position="69"/>
        <end position="96"/>
    </location>
</feature>
<evidence type="ECO:0000259" key="2">
    <source>
        <dbReference type="Pfam" id="PF07885"/>
    </source>
</evidence>
<dbReference type="SUPFAM" id="SSF81324">
    <property type="entry name" value="Voltage-gated potassium channels"/>
    <property type="match status" value="1"/>
</dbReference>
<reference evidence="3 4" key="1">
    <citation type="submission" date="2020-07" db="EMBL/GenBank/DDBJ databases">
        <title>MOT database genomes.</title>
        <authorList>
            <person name="Joseph S."/>
            <person name="Aduse-Opoku J."/>
            <person name="Hashim A."/>
            <person name="Wade W."/>
            <person name="Curtis M."/>
        </authorList>
    </citation>
    <scope>NUCLEOTIDE SEQUENCE [LARGE SCALE GENOMIC DNA]</scope>
    <source>
        <strain evidence="3 4">STR</strain>
    </source>
</reference>
<dbReference type="Pfam" id="PF07885">
    <property type="entry name" value="Ion_trans_2"/>
    <property type="match status" value="1"/>
</dbReference>
<evidence type="ECO:0000313" key="3">
    <source>
        <dbReference type="EMBL" id="NYS97152.1"/>
    </source>
</evidence>
<dbReference type="InterPro" id="IPR013099">
    <property type="entry name" value="K_chnl_dom"/>
</dbReference>
<evidence type="ECO:0000256" key="1">
    <source>
        <dbReference type="SAM" id="Phobius"/>
    </source>
</evidence>
<keyword evidence="1" id="KW-1133">Transmembrane helix</keyword>
<feature type="domain" description="Potassium channel" evidence="2">
    <location>
        <begin position="28"/>
        <end position="97"/>
    </location>
</feature>
<sequence length="108" mass="12208">MKRLGILMKILKVTGFMKFATSFAGFIFMAGFGLQILEPGINHYWDGVWMAFVTSTTVGYGDYQAVSFLGRWLCVFLTIYGLIFFAALSGVVINYYTELSREGKKMDE</sequence>
<dbReference type="RefSeq" id="WP_179925755.1">
    <property type="nucleotide sequence ID" value="NZ_CATKDJ010000027.1"/>
</dbReference>
<dbReference type="Gene3D" id="1.10.287.70">
    <property type="match status" value="1"/>
</dbReference>
<comment type="caution">
    <text evidence="3">The sequence shown here is derived from an EMBL/GenBank/DDBJ whole genome shotgun (WGS) entry which is preliminary data.</text>
</comment>
<keyword evidence="3" id="KW-0406">Ion transport</keyword>
<name>A0A7Z0M872_9STRE</name>